<proteinExistence type="predicted"/>
<feature type="compositionally biased region" description="Low complexity" evidence="1">
    <location>
        <begin position="17"/>
        <end position="31"/>
    </location>
</feature>
<evidence type="ECO:0000313" key="3">
    <source>
        <dbReference type="Proteomes" id="UP000789570"/>
    </source>
</evidence>
<protein>
    <submittedName>
        <fullName evidence="2">5974_t:CDS:1</fullName>
    </submittedName>
</protein>
<dbReference type="Proteomes" id="UP000789570">
    <property type="component" value="Unassembled WGS sequence"/>
</dbReference>
<gene>
    <name evidence="2" type="ORF">FCALED_LOCUS11229</name>
</gene>
<dbReference type="EMBL" id="CAJVPQ010004570">
    <property type="protein sequence ID" value="CAG8654277.1"/>
    <property type="molecule type" value="Genomic_DNA"/>
</dbReference>
<dbReference type="AlphaFoldDB" id="A0A9N9DZT2"/>
<evidence type="ECO:0000256" key="1">
    <source>
        <dbReference type="SAM" id="MobiDB-lite"/>
    </source>
</evidence>
<comment type="caution">
    <text evidence="2">The sequence shown here is derived from an EMBL/GenBank/DDBJ whole genome shotgun (WGS) entry which is preliminary data.</text>
</comment>
<accession>A0A9N9DZT2</accession>
<feature type="region of interest" description="Disordered" evidence="1">
    <location>
        <begin position="16"/>
        <end position="40"/>
    </location>
</feature>
<organism evidence="2 3">
    <name type="scientific">Funneliformis caledonium</name>
    <dbReference type="NCBI Taxonomy" id="1117310"/>
    <lineage>
        <taxon>Eukaryota</taxon>
        <taxon>Fungi</taxon>
        <taxon>Fungi incertae sedis</taxon>
        <taxon>Mucoromycota</taxon>
        <taxon>Glomeromycotina</taxon>
        <taxon>Glomeromycetes</taxon>
        <taxon>Glomerales</taxon>
        <taxon>Glomeraceae</taxon>
        <taxon>Funneliformis</taxon>
    </lineage>
</organism>
<name>A0A9N9DZT2_9GLOM</name>
<reference evidence="2" key="1">
    <citation type="submission" date="2021-06" db="EMBL/GenBank/DDBJ databases">
        <authorList>
            <person name="Kallberg Y."/>
            <person name="Tangrot J."/>
            <person name="Rosling A."/>
        </authorList>
    </citation>
    <scope>NUCLEOTIDE SEQUENCE</scope>
    <source>
        <strain evidence="2">UK204</strain>
    </source>
</reference>
<evidence type="ECO:0000313" key="2">
    <source>
        <dbReference type="EMBL" id="CAG8654277.1"/>
    </source>
</evidence>
<keyword evidence="3" id="KW-1185">Reference proteome</keyword>
<sequence length="82" mass="9473">YANIVNVLAAQNETLKPINTSPRNTNTITRNNNDKKPFDKRKQRDVNLIKVFTDNEGEEKKSEVYAGKRFQLYTTNRKNASV</sequence>
<feature type="non-terminal residue" evidence="2">
    <location>
        <position position="82"/>
    </location>
</feature>